<proteinExistence type="predicted"/>
<organism evidence="1 2">
    <name type="scientific">Smallanthus sonchifolius</name>
    <dbReference type="NCBI Taxonomy" id="185202"/>
    <lineage>
        <taxon>Eukaryota</taxon>
        <taxon>Viridiplantae</taxon>
        <taxon>Streptophyta</taxon>
        <taxon>Embryophyta</taxon>
        <taxon>Tracheophyta</taxon>
        <taxon>Spermatophyta</taxon>
        <taxon>Magnoliopsida</taxon>
        <taxon>eudicotyledons</taxon>
        <taxon>Gunneridae</taxon>
        <taxon>Pentapetalae</taxon>
        <taxon>asterids</taxon>
        <taxon>campanulids</taxon>
        <taxon>Asterales</taxon>
        <taxon>Asteraceae</taxon>
        <taxon>Asteroideae</taxon>
        <taxon>Heliantheae alliance</taxon>
        <taxon>Millerieae</taxon>
        <taxon>Smallanthus</taxon>
    </lineage>
</organism>
<reference evidence="2" key="1">
    <citation type="journal article" date="2022" name="Mol. Ecol. Resour.">
        <title>The genomes of chicory, endive, great burdock and yacon provide insights into Asteraceae palaeo-polyploidization history and plant inulin production.</title>
        <authorList>
            <person name="Fan W."/>
            <person name="Wang S."/>
            <person name="Wang H."/>
            <person name="Wang A."/>
            <person name="Jiang F."/>
            <person name="Liu H."/>
            <person name="Zhao H."/>
            <person name="Xu D."/>
            <person name="Zhang Y."/>
        </authorList>
    </citation>
    <scope>NUCLEOTIDE SEQUENCE [LARGE SCALE GENOMIC DNA]</scope>
    <source>
        <strain evidence="2">cv. Yunnan</strain>
    </source>
</reference>
<dbReference type="EMBL" id="CM042030">
    <property type="protein sequence ID" value="KAI3787263.1"/>
    <property type="molecule type" value="Genomic_DNA"/>
</dbReference>
<reference evidence="1 2" key="2">
    <citation type="journal article" date="2022" name="Mol. Ecol. Resour.">
        <title>The genomes of chicory, endive, great burdock and yacon provide insights into Asteraceae paleo-polyploidization history and plant inulin production.</title>
        <authorList>
            <person name="Fan W."/>
            <person name="Wang S."/>
            <person name="Wang H."/>
            <person name="Wang A."/>
            <person name="Jiang F."/>
            <person name="Liu H."/>
            <person name="Zhao H."/>
            <person name="Xu D."/>
            <person name="Zhang Y."/>
        </authorList>
    </citation>
    <scope>NUCLEOTIDE SEQUENCE [LARGE SCALE GENOMIC DNA]</scope>
    <source>
        <strain evidence="2">cv. Yunnan</strain>
        <tissue evidence="1">Leaves</tissue>
    </source>
</reference>
<evidence type="ECO:0000313" key="2">
    <source>
        <dbReference type="Proteomes" id="UP001056120"/>
    </source>
</evidence>
<sequence>MPTSGNTTTVKSEPEILSFQTESLPHTAGIDGGETLQRCATMTAEEAAIAYDRAAYRMRGSLALLNFPLRINSGEPESVRITSKRRATSSASSLEDRLPKKRIKQEFGSLVVMGQHRRQVY</sequence>
<name>A0ACB9GVZ5_9ASTR</name>
<comment type="caution">
    <text evidence="1">The sequence shown here is derived from an EMBL/GenBank/DDBJ whole genome shotgun (WGS) entry which is preliminary data.</text>
</comment>
<gene>
    <name evidence="1" type="ORF">L1987_41611</name>
</gene>
<evidence type="ECO:0000313" key="1">
    <source>
        <dbReference type="EMBL" id="KAI3787263.1"/>
    </source>
</evidence>
<dbReference type="Proteomes" id="UP001056120">
    <property type="component" value="Linkage Group LG13"/>
</dbReference>
<accession>A0ACB9GVZ5</accession>
<keyword evidence="2" id="KW-1185">Reference proteome</keyword>
<protein>
    <submittedName>
        <fullName evidence="1">Uncharacterized protein</fullName>
    </submittedName>
</protein>